<sequence>MKPIGQTTVREYNAIYADMKKDAIADLAKEGFAEENLIFAATADMRYLGQAWELNVPVAMEAASSADFNVFGNDFEEIHSRTYGYKMDDDVVFVNLRFAAFGVVPALTFKAAETLGSELPKAAVKGTRSIFFDGSYRESTVYNRELMPPGCQIEGPAMIEEYAASTPVPPGHVAVIDAYRNIVITQMP</sequence>
<comment type="caution">
    <text evidence="2">The sequence shown here is derived from an EMBL/GenBank/DDBJ whole genome shotgun (WGS) entry which is preliminary data.</text>
</comment>
<dbReference type="InterPro" id="IPR049517">
    <property type="entry name" value="ACX-like_C"/>
</dbReference>
<dbReference type="EMBL" id="VSSQ01099996">
    <property type="protein sequence ID" value="MPN42325.1"/>
    <property type="molecule type" value="Genomic_DNA"/>
</dbReference>
<dbReference type="InterPro" id="IPR045079">
    <property type="entry name" value="Oxoprolinase-like"/>
</dbReference>
<evidence type="ECO:0000259" key="1">
    <source>
        <dbReference type="Pfam" id="PF19278"/>
    </source>
</evidence>
<evidence type="ECO:0000313" key="2">
    <source>
        <dbReference type="EMBL" id="MPN42325.1"/>
    </source>
</evidence>
<dbReference type="AlphaFoldDB" id="A0A645HTE0"/>
<dbReference type="GO" id="GO:0017168">
    <property type="term" value="F:5-oxoprolinase (ATP-hydrolyzing) activity"/>
    <property type="evidence" value="ECO:0007669"/>
    <property type="project" value="TreeGrafter"/>
</dbReference>
<reference evidence="2" key="1">
    <citation type="submission" date="2019-08" db="EMBL/GenBank/DDBJ databases">
        <authorList>
            <person name="Kucharzyk K."/>
            <person name="Murdoch R.W."/>
            <person name="Higgins S."/>
            <person name="Loffler F."/>
        </authorList>
    </citation>
    <scope>NUCLEOTIDE SEQUENCE</scope>
</reference>
<dbReference type="PANTHER" id="PTHR11365:SF23">
    <property type="entry name" value="HYPOTHETICAL 5-OXOPROLINASE (EUROFUNG)-RELATED"/>
    <property type="match status" value="1"/>
</dbReference>
<name>A0A645HTE0_9ZZZZ</name>
<accession>A0A645HTE0</accession>
<gene>
    <name evidence="2" type="ORF">SDC9_189882</name>
</gene>
<organism evidence="2">
    <name type="scientific">bioreactor metagenome</name>
    <dbReference type="NCBI Taxonomy" id="1076179"/>
    <lineage>
        <taxon>unclassified sequences</taxon>
        <taxon>metagenomes</taxon>
        <taxon>ecological metagenomes</taxon>
    </lineage>
</organism>
<dbReference type="GO" id="GO:0005829">
    <property type="term" value="C:cytosol"/>
    <property type="evidence" value="ECO:0007669"/>
    <property type="project" value="TreeGrafter"/>
</dbReference>
<feature type="domain" description="Acetophenone carboxylase-like C-terminal" evidence="1">
    <location>
        <begin position="9"/>
        <end position="181"/>
    </location>
</feature>
<protein>
    <recommendedName>
        <fullName evidence="1">Acetophenone carboxylase-like C-terminal domain-containing protein</fullName>
    </recommendedName>
</protein>
<dbReference type="Pfam" id="PF19278">
    <property type="entry name" value="Hydant_A_C"/>
    <property type="match status" value="1"/>
</dbReference>
<dbReference type="PANTHER" id="PTHR11365">
    <property type="entry name" value="5-OXOPROLINASE RELATED"/>
    <property type="match status" value="1"/>
</dbReference>
<dbReference type="GO" id="GO:0006749">
    <property type="term" value="P:glutathione metabolic process"/>
    <property type="evidence" value="ECO:0007669"/>
    <property type="project" value="TreeGrafter"/>
</dbReference>
<proteinExistence type="predicted"/>